<dbReference type="EMBL" id="BRYA01000194">
    <property type="protein sequence ID" value="GMI43525.1"/>
    <property type="molecule type" value="Genomic_DNA"/>
</dbReference>
<dbReference type="InterPro" id="IPR025252">
    <property type="entry name" value="DUF4200"/>
</dbReference>
<evidence type="ECO:0000256" key="3">
    <source>
        <dbReference type="SAM" id="MobiDB-lite"/>
    </source>
</evidence>
<dbReference type="PANTHER" id="PTHR21683">
    <property type="entry name" value="COILED-COIL DOMAIN-CONTAINING PROTEIN 42 LIKE-2-LIKE-RELATED"/>
    <property type="match status" value="1"/>
</dbReference>
<gene>
    <name evidence="5" type="ORF">TrCOL_g498</name>
</gene>
<reference evidence="6" key="1">
    <citation type="journal article" date="2023" name="Commun. Biol.">
        <title>Genome analysis of Parmales, the sister group of diatoms, reveals the evolutionary specialization of diatoms from phago-mixotrophs to photoautotrophs.</title>
        <authorList>
            <person name="Ban H."/>
            <person name="Sato S."/>
            <person name="Yoshikawa S."/>
            <person name="Yamada K."/>
            <person name="Nakamura Y."/>
            <person name="Ichinomiya M."/>
            <person name="Sato N."/>
            <person name="Blanc-Mathieu R."/>
            <person name="Endo H."/>
            <person name="Kuwata A."/>
            <person name="Ogata H."/>
        </authorList>
    </citation>
    <scope>NUCLEOTIDE SEQUENCE [LARGE SCALE GENOMIC DNA]</scope>
</reference>
<accession>A0A9W7LBI3</accession>
<dbReference type="PANTHER" id="PTHR21683:SF2">
    <property type="entry name" value="COILED-COIL DOMAIN-CONTAINING PROTEIN 42 LIKE-2-LIKE"/>
    <property type="match status" value="1"/>
</dbReference>
<evidence type="ECO:0000256" key="1">
    <source>
        <dbReference type="ARBA" id="ARBA00023054"/>
    </source>
</evidence>
<dbReference type="OrthoDB" id="2134857at2759"/>
<evidence type="ECO:0000313" key="5">
    <source>
        <dbReference type="EMBL" id="GMI43525.1"/>
    </source>
</evidence>
<feature type="domain" description="DUF4200" evidence="4">
    <location>
        <begin position="45"/>
        <end position="162"/>
    </location>
</feature>
<feature type="coiled-coil region" evidence="2">
    <location>
        <begin position="98"/>
        <end position="160"/>
    </location>
</feature>
<sequence>MADASFITAVPQQPERSSARKYKDEINELEALVSGVTQTSQSTLLLKKKREMREVSDNLAYMKQQYLERMKACDEKHTDFERKQLEMKDSVIKFEKFIQENDAKRQRAEMRHKEEQRKVAQKEEELRNLKEELSATEKEREKLQNELSRLNRYKEYLDNTVEHSEEGVEDIEDILNRLTTLENANSDLMLLEGQNEIEMDAIRKERQNFMVETQNSILVQNSKVHQCQNQLEKLKATSKMGRDEEEAKQDRVKDVNRENGQIIMAIRNLYGRCCSATRTKMPPFSDRWVGNAVQLDKCLTFIEERIVDLMEIKEGHDEQLDKLPPIPRTGEKYR</sequence>
<organism evidence="5 6">
    <name type="scientific">Triparma columacea</name>
    <dbReference type="NCBI Taxonomy" id="722753"/>
    <lineage>
        <taxon>Eukaryota</taxon>
        <taxon>Sar</taxon>
        <taxon>Stramenopiles</taxon>
        <taxon>Ochrophyta</taxon>
        <taxon>Bolidophyceae</taxon>
        <taxon>Parmales</taxon>
        <taxon>Triparmaceae</taxon>
        <taxon>Triparma</taxon>
    </lineage>
</organism>
<dbReference type="Proteomes" id="UP001165065">
    <property type="component" value="Unassembled WGS sequence"/>
</dbReference>
<feature type="region of interest" description="Disordered" evidence="3">
    <location>
        <begin position="1"/>
        <end position="20"/>
    </location>
</feature>
<evidence type="ECO:0000313" key="6">
    <source>
        <dbReference type="Proteomes" id="UP001165065"/>
    </source>
</evidence>
<keyword evidence="6" id="KW-1185">Reference proteome</keyword>
<comment type="caution">
    <text evidence="5">The sequence shown here is derived from an EMBL/GenBank/DDBJ whole genome shotgun (WGS) entry which is preliminary data.</text>
</comment>
<dbReference type="Pfam" id="PF13863">
    <property type="entry name" value="DUF4200"/>
    <property type="match status" value="1"/>
</dbReference>
<protein>
    <recommendedName>
        <fullName evidence="4">DUF4200 domain-containing protein</fullName>
    </recommendedName>
</protein>
<evidence type="ECO:0000256" key="2">
    <source>
        <dbReference type="SAM" id="Coils"/>
    </source>
</evidence>
<dbReference type="InterPro" id="IPR051147">
    <property type="entry name" value="CFAP_domain-containing"/>
</dbReference>
<dbReference type="AlphaFoldDB" id="A0A9W7LBI3"/>
<name>A0A9W7LBI3_9STRA</name>
<dbReference type="GO" id="GO:0005856">
    <property type="term" value="C:cytoskeleton"/>
    <property type="evidence" value="ECO:0007669"/>
    <property type="project" value="UniProtKB-ARBA"/>
</dbReference>
<evidence type="ECO:0000259" key="4">
    <source>
        <dbReference type="Pfam" id="PF13863"/>
    </source>
</evidence>
<keyword evidence="1 2" id="KW-0175">Coiled coil</keyword>
<proteinExistence type="predicted"/>